<dbReference type="RefSeq" id="WP_154307761.1">
    <property type="nucleotide sequence ID" value="NZ_WKKI01000018.1"/>
</dbReference>
<dbReference type="InterPro" id="IPR024562">
    <property type="entry name" value="YqhG"/>
</dbReference>
<protein>
    <recommendedName>
        <fullName evidence="3">YqhG family protein</fullName>
    </recommendedName>
</protein>
<evidence type="ECO:0000313" key="2">
    <source>
        <dbReference type="Proteomes" id="UP000448867"/>
    </source>
</evidence>
<sequence length="265" mass="30833">MQQQDIHQYLERFFTANGCEIVHNSQGLLETQLSISMDKELMNRPFYWHYLEKTGGIPNPMKLSLITDKEKAGEDAKGEFMHFGAPRLHQIFDTTRKLAGYIRLYEQADIRGGSIPLHPWLGVNMTVSYQCDMKKDDIYSMGIHLISGTILENFQDKLEKLNLTPKIPDYCFTMSPLIKPKTGVNRLFHHIEQRIQQQDHSWAKESLQRWNADQMLLQHFYEDCDEKPQAYHLESAALKELYEPNVTLSIHNGGIFYLAPNVQLF</sequence>
<dbReference type="EMBL" id="WKKI01000018">
    <property type="protein sequence ID" value="MRX72599.1"/>
    <property type="molecule type" value="Genomic_DNA"/>
</dbReference>
<organism evidence="1 2">
    <name type="scientific">Metabacillus lacus</name>
    <dbReference type="NCBI Taxonomy" id="1983721"/>
    <lineage>
        <taxon>Bacteria</taxon>
        <taxon>Bacillati</taxon>
        <taxon>Bacillota</taxon>
        <taxon>Bacilli</taxon>
        <taxon>Bacillales</taxon>
        <taxon>Bacillaceae</taxon>
        <taxon>Metabacillus</taxon>
    </lineage>
</organism>
<proteinExistence type="predicted"/>
<dbReference type="OrthoDB" id="2433584at2"/>
<dbReference type="Proteomes" id="UP000448867">
    <property type="component" value="Unassembled WGS sequence"/>
</dbReference>
<reference evidence="1 2" key="1">
    <citation type="submission" date="2019-11" db="EMBL/GenBank/DDBJ databases">
        <title>Bacillus lacus genome.</title>
        <authorList>
            <person name="Allen C.J."/>
            <person name="Newman J.D."/>
        </authorList>
    </citation>
    <scope>NUCLEOTIDE SEQUENCE [LARGE SCALE GENOMIC DNA]</scope>
    <source>
        <strain evidence="1 2">KCTC 33946</strain>
    </source>
</reference>
<evidence type="ECO:0000313" key="1">
    <source>
        <dbReference type="EMBL" id="MRX72599.1"/>
    </source>
</evidence>
<name>A0A7X2IZN5_9BACI</name>
<evidence type="ECO:0008006" key="3">
    <source>
        <dbReference type="Google" id="ProtNLM"/>
    </source>
</evidence>
<accession>A0A7X2IZN5</accession>
<gene>
    <name evidence="1" type="ORF">GJU40_10615</name>
</gene>
<dbReference type="Pfam" id="PF11079">
    <property type="entry name" value="YqhG"/>
    <property type="match status" value="1"/>
</dbReference>
<keyword evidence="2" id="KW-1185">Reference proteome</keyword>
<comment type="caution">
    <text evidence="1">The sequence shown here is derived from an EMBL/GenBank/DDBJ whole genome shotgun (WGS) entry which is preliminary data.</text>
</comment>
<dbReference type="AlphaFoldDB" id="A0A7X2IZN5"/>